<reference evidence="1 2" key="1">
    <citation type="journal article" date="2013" name="PLoS Genet.">
        <title>Comparative genome structure, secondary metabolite, and effector coding capacity across Cochliobolus pathogens.</title>
        <authorList>
            <person name="Condon B.J."/>
            <person name="Leng Y."/>
            <person name="Wu D."/>
            <person name="Bushley K.E."/>
            <person name="Ohm R.A."/>
            <person name="Otillar R."/>
            <person name="Martin J."/>
            <person name="Schackwitz W."/>
            <person name="Grimwood J."/>
            <person name="MohdZainudin N."/>
            <person name="Xue C."/>
            <person name="Wang R."/>
            <person name="Manning V.A."/>
            <person name="Dhillon B."/>
            <person name="Tu Z.J."/>
            <person name="Steffenson B.J."/>
            <person name="Salamov A."/>
            <person name="Sun H."/>
            <person name="Lowry S."/>
            <person name="LaButti K."/>
            <person name="Han J."/>
            <person name="Copeland A."/>
            <person name="Lindquist E."/>
            <person name="Barry K."/>
            <person name="Schmutz J."/>
            <person name="Baker S.E."/>
            <person name="Ciuffetti L.M."/>
            <person name="Grigoriev I.V."/>
            <person name="Zhong S."/>
            <person name="Turgeon B.G."/>
        </authorList>
    </citation>
    <scope>NUCLEOTIDE SEQUENCE [LARGE SCALE GENOMIC DNA]</scope>
    <source>
        <strain evidence="1 2">FI3</strain>
    </source>
</reference>
<proteinExistence type="predicted"/>
<protein>
    <submittedName>
        <fullName evidence="1">Uncharacterized protein</fullName>
    </submittedName>
</protein>
<evidence type="ECO:0000313" key="2">
    <source>
        <dbReference type="Proteomes" id="UP000054337"/>
    </source>
</evidence>
<dbReference type="GeneID" id="26250949"/>
<dbReference type="EMBL" id="KI968997">
    <property type="protein sequence ID" value="EUN20476.1"/>
    <property type="molecule type" value="Genomic_DNA"/>
</dbReference>
<dbReference type="HOGENOM" id="CLU_2628459_0_0_1"/>
<feature type="non-terminal residue" evidence="1">
    <location>
        <position position="1"/>
    </location>
</feature>
<dbReference type="AlphaFoldDB" id="W7DWV5"/>
<dbReference type="Proteomes" id="UP000054337">
    <property type="component" value="Unassembled WGS sequence"/>
</dbReference>
<dbReference type="RefSeq" id="XP_014550050.1">
    <property type="nucleotide sequence ID" value="XM_014694564.1"/>
</dbReference>
<gene>
    <name evidence="1" type="ORF">COCVIDRAFT_116643</name>
</gene>
<sequence>NQNVVQQLQATAISLSDQPTACLETAVENSKQKSIPVWEHLLGAFELNTSPPTATIPCGTSTAAPPRARLHQMAKGHV</sequence>
<accession>W7DWV5</accession>
<keyword evidence="2" id="KW-1185">Reference proteome</keyword>
<evidence type="ECO:0000313" key="1">
    <source>
        <dbReference type="EMBL" id="EUN20476.1"/>
    </source>
</evidence>
<name>W7DWV5_BIPV3</name>
<organism evidence="1 2">
    <name type="scientific">Bipolaris victoriae (strain FI3)</name>
    <name type="common">Victoria blight of oats agent</name>
    <name type="synonym">Cochliobolus victoriae</name>
    <dbReference type="NCBI Taxonomy" id="930091"/>
    <lineage>
        <taxon>Eukaryota</taxon>
        <taxon>Fungi</taxon>
        <taxon>Dikarya</taxon>
        <taxon>Ascomycota</taxon>
        <taxon>Pezizomycotina</taxon>
        <taxon>Dothideomycetes</taxon>
        <taxon>Pleosporomycetidae</taxon>
        <taxon>Pleosporales</taxon>
        <taxon>Pleosporineae</taxon>
        <taxon>Pleosporaceae</taxon>
        <taxon>Bipolaris</taxon>
    </lineage>
</organism>